<protein>
    <submittedName>
        <fullName evidence="2">Uncharacterized protein</fullName>
    </submittedName>
</protein>
<dbReference type="OrthoDB" id="3029306at2759"/>
<keyword evidence="1" id="KW-1133">Transmembrane helix</keyword>
<evidence type="ECO:0000313" key="3">
    <source>
        <dbReference type="Proteomes" id="UP000567179"/>
    </source>
</evidence>
<keyword evidence="3" id="KW-1185">Reference proteome</keyword>
<proteinExistence type="predicted"/>
<sequence length="451" mass="47616">MSTPSVPASPWVIVDDFDPSINYQGTWIWSIVEVSDIDQETAYNNTGHAILPTFPGGEEQSGSFSMVFEGTDIAVYGNSTIGNYTVPASSSSPINILPQWSCTVDGGNIPNGNPFSAFPYSSFCSATDLPPDTPHILNVTVIGSGVYGFSMDFVRYKPSAAALTSGTVDATAPAKPLTAGARGKTAWVGADDAGISYAPGWGDLATGKMFFAETGPSTGGPAATIGFTGSSVTWHGLSKEVVWDKMKDTTPSLAAALNGVVSGTYVLDGHGELGGAADGVDTLYPFTMNLSSPAEQIQTKGNAYNEVVFHTPQLIAGQHVLRVWLDTIDWPLTLDYLTIENGFANVDGPAGALGGTSGKSKGALIGGAVGGIIGGLLLIIFALFLIRQRTIMRRKQRSSNVIRRWANTDIKLHPVNSPTREGVVAPTQPEEFVNQSQNNYAFAFDSKNGRF</sequence>
<dbReference type="AlphaFoldDB" id="A0A8H5BSL5"/>
<organism evidence="2 3">
    <name type="scientific">Psilocybe cf. subviscida</name>
    <dbReference type="NCBI Taxonomy" id="2480587"/>
    <lineage>
        <taxon>Eukaryota</taxon>
        <taxon>Fungi</taxon>
        <taxon>Dikarya</taxon>
        <taxon>Basidiomycota</taxon>
        <taxon>Agaricomycotina</taxon>
        <taxon>Agaricomycetes</taxon>
        <taxon>Agaricomycetidae</taxon>
        <taxon>Agaricales</taxon>
        <taxon>Agaricineae</taxon>
        <taxon>Strophariaceae</taxon>
        <taxon>Psilocybe</taxon>
    </lineage>
</organism>
<comment type="caution">
    <text evidence="2">The sequence shown here is derived from an EMBL/GenBank/DDBJ whole genome shotgun (WGS) entry which is preliminary data.</text>
</comment>
<keyword evidence="1" id="KW-0812">Transmembrane</keyword>
<feature type="transmembrane region" description="Helical" evidence="1">
    <location>
        <begin position="363"/>
        <end position="386"/>
    </location>
</feature>
<name>A0A8H5BSL5_9AGAR</name>
<evidence type="ECO:0000256" key="1">
    <source>
        <dbReference type="SAM" id="Phobius"/>
    </source>
</evidence>
<gene>
    <name evidence="2" type="ORF">D9619_011525</name>
</gene>
<dbReference type="Proteomes" id="UP000567179">
    <property type="component" value="Unassembled WGS sequence"/>
</dbReference>
<accession>A0A8H5BSL5</accession>
<dbReference type="EMBL" id="JAACJJ010000003">
    <property type="protein sequence ID" value="KAF5328804.1"/>
    <property type="molecule type" value="Genomic_DNA"/>
</dbReference>
<evidence type="ECO:0000313" key="2">
    <source>
        <dbReference type="EMBL" id="KAF5328804.1"/>
    </source>
</evidence>
<keyword evidence="1" id="KW-0472">Membrane</keyword>
<reference evidence="2 3" key="1">
    <citation type="journal article" date="2020" name="ISME J.">
        <title>Uncovering the hidden diversity of litter-decomposition mechanisms in mushroom-forming fungi.</title>
        <authorList>
            <person name="Floudas D."/>
            <person name="Bentzer J."/>
            <person name="Ahren D."/>
            <person name="Johansson T."/>
            <person name="Persson P."/>
            <person name="Tunlid A."/>
        </authorList>
    </citation>
    <scope>NUCLEOTIDE SEQUENCE [LARGE SCALE GENOMIC DNA]</scope>
    <source>
        <strain evidence="2 3">CBS 101986</strain>
    </source>
</reference>